<reference evidence="2" key="1">
    <citation type="submission" date="2023-07" db="EMBL/GenBank/DDBJ databases">
        <title>draft genome sequence of fig (Ficus carica).</title>
        <authorList>
            <person name="Takahashi T."/>
            <person name="Nishimura K."/>
        </authorList>
    </citation>
    <scope>NUCLEOTIDE SEQUENCE</scope>
</reference>
<comment type="caution">
    <text evidence="2">The sequence shown here is derived from an EMBL/GenBank/DDBJ whole genome shotgun (WGS) entry which is preliminary data.</text>
</comment>
<dbReference type="Proteomes" id="UP001187192">
    <property type="component" value="Unassembled WGS sequence"/>
</dbReference>
<name>A0AA88DU33_FICCA</name>
<dbReference type="EMBL" id="BTGU01000118">
    <property type="protein sequence ID" value="GMN61827.1"/>
    <property type="molecule type" value="Genomic_DNA"/>
</dbReference>
<proteinExistence type="predicted"/>
<evidence type="ECO:0000256" key="1">
    <source>
        <dbReference type="SAM" id="MobiDB-lite"/>
    </source>
</evidence>
<feature type="compositionally biased region" description="Basic residues" evidence="1">
    <location>
        <begin position="1"/>
        <end position="10"/>
    </location>
</feature>
<accession>A0AA88DU33</accession>
<feature type="compositionally biased region" description="Basic and acidic residues" evidence="1">
    <location>
        <begin position="13"/>
        <end position="23"/>
    </location>
</feature>
<organism evidence="2 3">
    <name type="scientific">Ficus carica</name>
    <name type="common">Common fig</name>
    <dbReference type="NCBI Taxonomy" id="3494"/>
    <lineage>
        <taxon>Eukaryota</taxon>
        <taxon>Viridiplantae</taxon>
        <taxon>Streptophyta</taxon>
        <taxon>Embryophyta</taxon>
        <taxon>Tracheophyta</taxon>
        <taxon>Spermatophyta</taxon>
        <taxon>Magnoliopsida</taxon>
        <taxon>eudicotyledons</taxon>
        <taxon>Gunneridae</taxon>
        <taxon>Pentapetalae</taxon>
        <taxon>rosids</taxon>
        <taxon>fabids</taxon>
        <taxon>Rosales</taxon>
        <taxon>Moraceae</taxon>
        <taxon>Ficeae</taxon>
        <taxon>Ficus</taxon>
    </lineage>
</organism>
<gene>
    <name evidence="2" type="ORF">TIFTF001_030909</name>
</gene>
<dbReference type="AlphaFoldDB" id="A0AA88DU33"/>
<protein>
    <submittedName>
        <fullName evidence="2">Uncharacterized protein</fullName>
    </submittedName>
</protein>
<keyword evidence="3" id="KW-1185">Reference proteome</keyword>
<evidence type="ECO:0000313" key="3">
    <source>
        <dbReference type="Proteomes" id="UP001187192"/>
    </source>
</evidence>
<evidence type="ECO:0000313" key="2">
    <source>
        <dbReference type="EMBL" id="GMN61827.1"/>
    </source>
</evidence>
<feature type="region of interest" description="Disordered" evidence="1">
    <location>
        <begin position="1"/>
        <end position="77"/>
    </location>
</feature>
<sequence length="77" mass="8237">MDVSRIRKSSRGCGRDGRQRRSELTMLWMPASSRSQLSERRRPPAAALSTNHPATAGQLIFSGTHPGFASGAIVGTG</sequence>